<reference evidence="1 2" key="1">
    <citation type="journal article" date="2024" name="Ann. Entomol. Soc. Am.">
        <title>Genomic analyses of the southern and eastern yellowjacket wasps (Hymenoptera: Vespidae) reveal evolutionary signatures of social life.</title>
        <authorList>
            <person name="Catto M.A."/>
            <person name="Caine P.B."/>
            <person name="Orr S.E."/>
            <person name="Hunt B.G."/>
            <person name="Goodisman M.A.D."/>
        </authorList>
    </citation>
    <scope>NUCLEOTIDE SEQUENCE [LARGE SCALE GENOMIC DNA]</scope>
    <source>
        <strain evidence="1">232</strain>
        <tissue evidence="1">Head and thorax</tissue>
    </source>
</reference>
<protein>
    <submittedName>
        <fullName evidence="1">Uncharacterized protein</fullName>
    </submittedName>
</protein>
<dbReference type="EMBL" id="JAYRBN010000061">
    <property type="protein sequence ID" value="KAL2739768.1"/>
    <property type="molecule type" value="Genomic_DNA"/>
</dbReference>
<organism evidence="1 2">
    <name type="scientific">Vespula maculifrons</name>
    <name type="common">Eastern yellow jacket</name>
    <name type="synonym">Wasp</name>
    <dbReference type="NCBI Taxonomy" id="7453"/>
    <lineage>
        <taxon>Eukaryota</taxon>
        <taxon>Metazoa</taxon>
        <taxon>Ecdysozoa</taxon>
        <taxon>Arthropoda</taxon>
        <taxon>Hexapoda</taxon>
        <taxon>Insecta</taxon>
        <taxon>Pterygota</taxon>
        <taxon>Neoptera</taxon>
        <taxon>Endopterygota</taxon>
        <taxon>Hymenoptera</taxon>
        <taxon>Apocrita</taxon>
        <taxon>Aculeata</taxon>
        <taxon>Vespoidea</taxon>
        <taxon>Vespidae</taxon>
        <taxon>Vespinae</taxon>
        <taxon>Vespula</taxon>
    </lineage>
</organism>
<evidence type="ECO:0000313" key="2">
    <source>
        <dbReference type="Proteomes" id="UP001607303"/>
    </source>
</evidence>
<sequence length="63" mass="7345">MPFDVSRNVQQGVILITLVQLFSVHMSLDVYKSKEKKDIPCLIDEMSPALLWIYRYSEQKKGN</sequence>
<dbReference type="Proteomes" id="UP001607303">
    <property type="component" value="Unassembled WGS sequence"/>
</dbReference>
<dbReference type="AlphaFoldDB" id="A0ABD2C3Z7"/>
<evidence type="ECO:0000313" key="1">
    <source>
        <dbReference type="EMBL" id="KAL2739768.1"/>
    </source>
</evidence>
<gene>
    <name evidence="1" type="ORF">V1477_011157</name>
</gene>
<keyword evidence="2" id="KW-1185">Reference proteome</keyword>
<accession>A0ABD2C3Z7</accession>
<name>A0ABD2C3Z7_VESMC</name>
<comment type="caution">
    <text evidence="1">The sequence shown here is derived from an EMBL/GenBank/DDBJ whole genome shotgun (WGS) entry which is preliminary data.</text>
</comment>
<proteinExistence type="predicted"/>